<gene>
    <name evidence="1" type="ORF">S12H4_22208</name>
</gene>
<dbReference type="AlphaFoldDB" id="X1R0S5"/>
<protein>
    <submittedName>
        <fullName evidence="1">Uncharacterized protein</fullName>
    </submittedName>
</protein>
<organism evidence="1">
    <name type="scientific">marine sediment metagenome</name>
    <dbReference type="NCBI Taxonomy" id="412755"/>
    <lineage>
        <taxon>unclassified sequences</taxon>
        <taxon>metagenomes</taxon>
        <taxon>ecological metagenomes</taxon>
    </lineage>
</organism>
<accession>X1R0S5</accession>
<comment type="caution">
    <text evidence="1">The sequence shown here is derived from an EMBL/GenBank/DDBJ whole genome shotgun (WGS) entry which is preliminary data.</text>
</comment>
<name>X1R0S5_9ZZZZ</name>
<evidence type="ECO:0000313" key="1">
    <source>
        <dbReference type="EMBL" id="GAI74123.1"/>
    </source>
</evidence>
<proteinExistence type="predicted"/>
<dbReference type="EMBL" id="BARW01011543">
    <property type="protein sequence ID" value="GAI74123.1"/>
    <property type="molecule type" value="Genomic_DNA"/>
</dbReference>
<sequence length="74" mass="8383">MESCSLLDGLIEIQSEVDTARRPLVRFFNNPQNADINTLESAFKENQELCKKARLAAIHVNKRIEELLIGEPSN</sequence>
<reference evidence="1" key="1">
    <citation type="journal article" date="2014" name="Front. Microbiol.">
        <title>High frequency of phylogenetically diverse reductive dehalogenase-homologous genes in deep subseafloor sedimentary metagenomes.</title>
        <authorList>
            <person name="Kawai M."/>
            <person name="Futagami T."/>
            <person name="Toyoda A."/>
            <person name="Takaki Y."/>
            <person name="Nishi S."/>
            <person name="Hori S."/>
            <person name="Arai W."/>
            <person name="Tsubouchi T."/>
            <person name="Morono Y."/>
            <person name="Uchiyama I."/>
            <person name="Ito T."/>
            <person name="Fujiyama A."/>
            <person name="Inagaki F."/>
            <person name="Takami H."/>
        </authorList>
    </citation>
    <scope>NUCLEOTIDE SEQUENCE</scope>
    <source>
        <strain evidence="1">Expedition CK06-06</strain>
    </source>
</reference>